<dbReference type="OrthoDB" id="9833774at2"/>
<protein>
    <submittedName>
        <fullName evidence="1">Uncharacterized protein</fullName>
    </submittedName>
</protein>
<comment type="caution">
    <text evidence="1">The sequence shown here is derived from an EMBL/GenBank/DDBJ whole genome shotgun (WGS) entry which is preliminary data.</text>
</comment>
<reference evidence="1 2" key="1">
    <citation type="submission" date="2019-05" db="EMBL/GenBank/DDBJ databases">
        <title>Dyadobacter AR-3-8 sp. nov., isolated from arctic soil.</title>
        <authorList>
            <person name="Chaudhary D.K."/>
        </authorList>
    </citation>
    <scope>NUCLEOTIDE SEQUENCE [LARGE SCALE GENOMIC DNA]</scope>
    <source>
        <strain evidence="1 2">AR-3-8</strain>
    </source>
</reference>
<organism evidence="1 2">
    <name type="scientific">Dyadobacter frigoris</name>
    <dbReference type="NCBI Taxonomy" id="2576211"/>
    <lineage>
        <taxon>Bacteria</taxon>
        <taxon>Pseudomonadati</taxon>
        <taxon>Bacteroidota</taxon>
        <taxon>Cytophagia</taxon>
        <taxon>Cytophagales</taxon>
        <taxon>Spirosomataceae</taxon>
        <taxon>Dyadobacter</taxon>
    </lineage>
</organism>
<evidence type="ECO:0000313" key="2">
    <source>
        <dbReference type="Proteomes" id="UP000304900"/>
    </source>
</evidence>
<proteinExistence type="predicted"/>
<gene>
    <name evidence="1" type="ORF">FDK13_08170</name>
</gene>
<dbReference type="AlphaFoldDB" id="A0A4U6D5X0"/>
<dbReference type="Proteomes" id="UP000304900">
    <property type="component" value="Unassembled WGS sequence"/>
</dbReference>
<sequence length="425" mass="48758">MGNSPDILNVQQIHTTICWAACIEMIARWITPEEAKNISLNNTVPLQKEILKSFYEIRPRAIGEAPINASELSMLANFCITKDNYPRIPDNLPYFTIIFNNLFKISCYEITLDGLPQFQFIKKKIASKNSFILRLRYPGLLGNVPHAVVATKTESRYNLNLLKVNDPFASFQSKNICAFSEDTSGLRKGVTAYLNYAELSYMNSANFLRGFVNSVSIVFNFVKAPLTIDSPATIPLETSQPVGYKSIDEIVSLVKNLFKNGVVYKDQYTVQRKKFTRQVIQTFFPSLQDFLAKRLGDEIALIPILYGGEQQFDTLISFENHAQNPYHFIGIRESYFPTLRQIKADQLKGADLRLQDFQVDHSEPNYFLLHLQQVDFRFMVLKNSPELYISLTHFPDVGLKYLSVYSYDEIRTILFKYFPLTTDSN</sequence>
<dbReference type="RefSeq" id="WP_137339496.1">
    <property type="nucleotide sequence ID" value="NZ_BSQH01000002.1"/>
</dbReference>
<keyword evidence="2" id="KW-1185">Reference proteome</keyword>
<dbReference type="EMBL" id="SZVO01000003">
    <property type="protein sequence ID" value="TKT92769.1"/>
    <property type="molecule type" value="Genomic_DNA"/>
</dbReference>
<evidence type="ECO:0000313" key="1">
    <source>
        <dbReference type="EMBL" id="TKT92769.1"/>
    </source>
</evidence>
<name>A0A4U6D5X0_9BACT</name>
<accession>A0A4U6D5X0</accession>